<dbReference type="InterPro" id="IPR011611">
    <property type="entry name" value="PfkB_dom"/>
</dbReference>
<evidence type="ECO:0000259" key="4">
    <source>
        <dbReference type="Pfam" id="PF00294"/>
    </source>
</evidence>
<name>A0A2H0TKY3_9BACT</name>
<evidence type="ECO:0000256" key="1">
    <source>
        <dbReference type="ARBA" id="ARBA00010688"/>
    </source>
</evidence>
<feature type="domain" description="Carbohydrate kinase PfkB" evidence="4">
    <location>
        <begin position="10"/>
        <end position="294"/>
    </location>
</feature>
<evidence type="ECO:0000313" key="5">
    <source>
        <dbReference type="EMBL" id="PIR72810.1"/>
    </source>
</evidence>
<dbReference type="InterPro" id="IPR052700">
    <property type="entry name" value="Carb_kinase_PfkB-like"/>
</dbReference>
<dbReference type="InterPro" id="IPR029056">
    <property type="entry name" value="Ribokinase-like"/>
</dbReference>
<evidence type="ECO:0000256" key="2">
    <source>
        <dbReference type="ARBA" id="ARBA00022679"/>
    </source>
</evidence>
<protein>
    <recommendedName>
        <fullName evidence="4">Carbohydrate kinase PfkB domain-containing protein</fullName>
    </recommendedName>
</protein>
<evidence type="ECO:0000256" key="3">
    <source>
        <dbReference type="ARBA" id="ARBA00022777"/>
    </source>
</evidence>
<dbReference type="SUPFAM" id="SSF53613">
    <property type="entry name" value="Ribokinase-like"/>
    <property type="match status" value="1"/>
</dbReference>
<keyword evidence="3" id="KW-0418">Kinase</keyword>
<dbReference type="AlphaFoldDB" id="A0A2H0TKY3"/>
<gene>
    <name evidence="5" type="ORF">COV26_01990</name>
</gene>
<dbReference type="Pfam" id="PF00294">
    <property type="entry name" value="PfkB"/>
    <property type="match status" value="1"/>
</dbReference>
<evidence type="ECO:0000313" key="6">
    <source>
        <dbReference type="Proteomes" id="UP000228508"/>
    </source>
</evidence>
<organism evidence="5 6">
    <name type="scientific">Candidatus Nealsonbacteria bacterium CG10_big_fil_rev_8_21_14_0_10_36_23</name>
    <dbReference type="NCBI Taxonomy" id="1974709"/>
    <lineage>
        <taxon>Bacteria</taxon>
        <taxon>Candidatus Nealsoniibacteriota</taxon>
    </lineage>
</organism>
<comment type="similarity">
    <text evidence="1">Belongs to the carbohydrate kinase PfkB family.</text>
</comment>
<dbReference type="Gene3D" id="3.40.1190.20">
    <property type="match status" value="1"/>
</dbReference>
<sequence>MKEVSKVIGIGLALVDERIYVSQTKEAGEPIDSNPGGVTPNVLYAFAHTIPGYPTRLIARIGNDSRGKEYLKKHGGGFSHLQIDEEKNTGYCIYTIDPRNKTVLEVKTSYGAARNLRISQEELNDLRDCLFITDVYTLSLPSLHPSLQEITQRVTNEGGILALNLAGTNMLDDEDTIINLLGYKPDIVFGNKQEVAPFIRKRGIFCTFPHAEVLVETLGSKGSVIRYSGELIYCPPYKVNCEDIVNEIGVGDCFMGVMLASLFVKKGIWAKEHILKVAEIASYAASVLLTQKNQSRLDRDTMLLIQDMVAKL</sequence>
<reference evidence="6" key="1">
    <citation type="submission" date="2017-09" db="EMBL/GenBank/DDBJ databases">
        <title>Depth-based differentiation of microbial function through sediment-hosted aquifers and enrichment of novel symbionts in the deep terrestrial subsurface.</title>
        <authorList>
            <person name="Probst A.J."/>
            <person name="Ladd B."/>
            <person name="Jarett J.K."/>
            <person name="Geller-Mcgrath D.E."/>
            <person name="Sieber C.M.K."/>
            <person name="Emerson J.B."/>
            <person name="Anantharaman K."/>
            <person name="Thomas B.C."/>
            <person name="Malmstrom R."/>
            <person name="Stieglmeier M."/>
            <person name="Klingl A."/>
            <person name="Woyke T."/>
            <person name="Ryan C.M."/>
            <person name="Banfield J.F."/>
        </authorList>
    </citation>
    <scope>NUCLEOTIDE SEQUENCE [LARGE SCALE GENOMIC DNA]</scope>
</reference>
<accession>A0A2H0TKY3</accession>
<comment type="caution">
    <text evidence="5">The sequence shown here is derived from an EMBL/GenBank/DDBJ whole genome shotgun (WGS) entry which is preliminary data.</text>
</comment>
<dbReference type="PANTHER" id="PTHR43320:SF3">
    <property type="entry name" value="CARBOHYDRATE KINASE PFKB DOMAIN-CONTAINING PROTEIN"/>
    <property type="match status" value="1"/>
</dbReference>
<dbReference type="Proteomes" id="UP000228508">
    <property type="component" value="Unassembled WGS sequence"/>
</dbReference>
<proteinExistence type="inferred from homology"/>
<dbReference type="PANTHER" id="PTHR43320">
    <property type="entry name" value="SUGAR KINASE"/>
    <property type="match status" value="1"/>
</dbReference>
<dbReference type="GO" id="GO:0016301">
    <property type="term" value="F:kinase activity"/>
    <property type="evidence" value="ECO:0007669"/>
    <property type="project" value="UniProtKB-KW"/>
</dbReference>
<dbReference type="EMBL" id="PFCH01000034">
    <property type="protein sequence ID" value="PIR72810.1"/>
    <property type="molecule type" value="Genomic_DNA"/>
</dbReference>
<keyword evidence="2" id="KW-0808">Transferase</keyword>